<reference evidence="1" key="1">
    <citation type="submission" date="2014-12" db="EMBL/GenBank/DDBJ databases">
        <title>Insight into the proteome of Arion vulgaris.</title>
        <authorList>
            <person name="Aradska J."/>
            <person name="Bulat T."/>
            <person name="Smidak R."/>
            <person name="Sarate P."/>
            <person name="Gangsoo J."/>
            <person name="Sialana F."/>
            <person name="Bilban M."/>
            <person name="Lubec G."/>
        </authorList>
    </citation>
    <scope>NUCLEOTIDE SEQUENCE</scope>
    <source>
        <tissue evidence="1">Skin</tissue>
    </source>
</reference>
<feature type="non-terminal residue" evidence="1">
    <location>
        <position position="1"/>
    </location>
</feature>
<dbReference type="AlphaFoldDB" id="A0A0B7C4U5"/>
<protein>
    <submittedName>
        <fullName evidence="1">Uncharacterized protein</fullName>
    </submittedName>
</protein>
<evidence type="ECO:0000313" key="1">
    <source>
        <dbReference type="EMBL" id="CEL00248.1"/>
    </source>
</evidence>
<proteinExistence type="predicted"/>
<gene>
    <name evidence="1" type="primary">ORF223233</name>
</gene>
<organism evidence="1">
    <name type="scientific">Arion vulgaris</name>
    <dbReference type="NCBI Taxonomy" id="1028688"/>
    <lineage>
        <taxon>Eukaryota</taxon>
        <taxon>Metazoa</taxon>
        <taxon>Spiralia</taxon>
        <taxon>Lophotrochozoa</taxon>
        <taxon>Mollusca</taxon>
        <taxon>Gastropoda</taxon>
        <taxon>Heterobranchia</taxon>
        <taxon>Euthyneura</taxon>
        <taxon>Panpulmonata</taxon>
        <taxon>Eupulmonata</taxon>
        <taxon>Stylommatophora</taxon>
        <taxon>Helicina</taxon>
        <taxon>Arionoidea</taxon>
        <taxon>Arionidae</taxon>
        <taxon>Arion</taxon>
    </lineage>
</organism>
<name>A0A0B7C4U5_9EUPU</name>
<accession>A0A0B7C4U5</accession>
<feature type="non-terminal residue" evidence="1">
    <location>
        <position position="80"/>
    </location>
</feature>
<dbReference type="EMBL" id="HACG01053377">
    <property type="protein sequence ID" value="CEL00248.1"/>
    <property type="molecule type" value="Transcribed_RNA"/>
</dbReference>
<sequence length="80" mass="9122">ESRNSYAREVLCILKGDPNFERSSKVITILEIHYRLLQRSSSREEEYTCAANFLAFLLQKATTTSSSSAFRFPAFNIISP</sequence>